<evidence type="ECO:0000256" key="1">
    <source>
        <dbReference type="SAM" id="MobiDB-lite"/>
    </source>
</evidence>
<evidence type="ECO:0000256" key="2">
    <source>
        <dbReference type="SAM" id="Phobius"/>
    </source>
</evidence>
<reference evidence="3 4" key="1">
    <citation type="submission" date="2019-09" db="EMBL/GenBank/DDBJ databases">
        <authorList>
            <person name="Ou C."/>
        </authorList>
    </citation>
    <scope>NUCLEOTIDE SEQUENCE [LARGE SCALE GENOMIC DNA]</scope>
    <source>
        <strain evidence="3">S2</strain>
        <tissue evidence="3">Leaf</tissue>
    </source>
</reference>
<evidence type="ECO:0000313" key="3">
    <source>
        <dbReference type="EMBL" id="KAB2595357.1"/>
    </source>
</evidence>
<protein>
    <submittedName>
        <fullName evidence="3">Uncharacterized protein</fullName>
    </submittedName>
</protein>
<organism evidence="3 4">
    <name type="scientific">Pyrus ussuriensis x Pyrus communis</name>
    <dbReference type="NCBI Taxonomy" id="2448454"/>
    <lineage>
        <taxon>Eukaryota</taxon>
        <taxon>Viridiplantae</taxon>
        <taxon>Streptophyta</taxon>
        <taxon>Embryophyta</taxon>
        <taxon>Tracheophyta</taxon>
        <taxon>Spermatophyta</taxon>
        <taxon>Magnoliopsida</taxon>
        <taxon>eudicotyledons</taxon>
        <taxon>Gunneridae</taxon>
        <taxon>Pentapetalae</taxon>
        <taxon>rosids</taxon>
        <taxon>fabids</taxon>
        <taxon>Rosales</taxon>
        <taxon>Rosaceae</taxon>
        <taxon>Amygdaloideae</taxon>
        <taxon>Maleae</taxon>
        <taxon>Pyrus</taxon>
    </lineage>
</organism>
<feature type="region of interest" description="Disordered" evidence="1">
    <location>
        <begin position="43"/>
        <end position="73"/>
    </location>
</feature>
<dbReference type="Proteomes" id="UP000327157">
    <property type="component" value="Chromosome 7"/>
</dbReference>
<accession>A0A5N5EX88</accession>
<feature type="transmembrane region" description="Helical" evidence="2">
    <location>
        <begin position="219"/>
        <end position="241"/>
    </location>
</feature>
<dbReference type="AlphaFoldDB" id="A0A5N5EX88"/>
<keyword evidence="2" id="KW-0472">Membrane</keyword>
<sequence>MDENDSKKRKEVALQSVVNNENISDLCGQTLEDDLAILSSRNSNHQSHGKFTFGRKQGKFTSRKDKSPSRESGLCFSCGGSGHHAAEYANNKDQLLSCRKKTNHFAHIEKLNENDFHYNDKEEKDDTIGAFKAQVQKLLESQKNLMNQIHVLKANNVLYYEANQKQLLELNEANDKVIHLNIGVEKFDKMLSFGKLHGDKNGLDYMDNGSSLMALSLDLFPHVIIVVNWVTFVLSVGNFTLGRMIF</sequence>
<dbReference type="EMBL" id="SMOL01000781">
    <property type="protein sequence ID" value="KAB2595357.1"/>
    <property type="molecule type" value="Genomic_DNA"/>
</dbReference>
<reference evidence="3 4" key="3">
    <citation type="submission" date="2019-11" db="EMBL/GenBank/DDBJ databases">
        <title>A de novo genome assembly of a pear dwarfing rootstock.</title>
        <authorList>
            <person name="Wang F."/>
            <person name="Wang J."/>
            <person name="Li S."/>
            <person name="Zhang Y."/>
            <person name="Fang M."/>
            <person name="Ma L."/>
            <person name="Zhao Y."/>
            <person name="Jiang S."/>
        </authorList>
    </citation>
    <scope>NUCLEOTIDE SEQUENCE [LARGE SCALE GENOMIC DNA]</scope>
    <source>
        <strain evidence="3">S2</strain>
        <tissue evidence="3">Leaf</tissue>
    </source>
</reference>
<name>A0A5N5EX88_9ROSA</name>
<gene>
    <name evidence="3" type="ORF">D8674_030807</name>
</gene>
<keyword evidence="2" id="KW-0812">Transmembrane</keyword>
<reference evidence="4" key="2">
    <citation type="submission" date="2019-10" db="EMBL/GenBank/DDBJ databases">
        <title>A de novo genome assembly of a pear dwarfing rootstock.</title>
        <authorList>
            <person name="Wang F."/>
            <person name="Wang J."/>
            <person name="Li S."/>
            <person name="Zhang Y."/>
            <person name="Fang M."/>
            <person name="Ma L."/>
            <person name="Zhao Y."/>
            <person name="Jiang S."/>
        </authorList>
    </citation>
    <scope>NUCLEOTIDE SEQUENCE [LARGE SCALE GENOMIC DNA]</scope>
</reference>
<evidence type="ECO:0000313" key="4">
    <source>
        <dbReference type="Proteomes" id="UP000327157"/>
    </source>
</evidence>
<keyword evidence="2" id="KW-1133">Transmembrane helix</keyword>
<keyword evidence="4" id="KW-1185">Reference proteome</keyword>
<comment type="caution">
    <text evidence="3">The sequence shown here is derived from an EMBL/GenBank/DDBJ whole genome shotgun (WGS) entry which is preliminary data.</text>
</comment>
<dbReference type="OrthoDB" id="1834961at2759"/>
<proteinExistence type="predicted"/>